<organism evidence="3">
    <name type="scientific">Collimonas fungivorans</name>
    <dbReference type="NCBI Taxonomy" id="158899"/>
    <lineage>
        <taxon>Bacteria</taxon>
        <taxon>Pseudomonadati</taxon>
        <taxon>Pseudomonadota</taxon>
        <taxon>Betaproteobacteria</taxon>
        <taxon>Burkholderiales</taxon>
        <taxon>Oxalobacteraceae</taxon>
        <taxon>Collimonas</taxon>
    </lineage>
</organism>
<keyword evidence="2" id="KW-0732">Signal</keyword>
<dbReference type="PATRIC" id="fig|158899.10.peg.4059"/>
<gene>
    <name evidence="3" type="ORF">CFter6_4095</name>
</gene>
<evidence type="ECO:0000313" key="4">
    <source>
        <dbReference type="Proteomes" id="UP000072421"/>
    </source>
</evidence>
<evidence type="ECO:0000256" key="1">
    <source>
        <dbReference type="SAM" id="MobiDB-lite"/>
    </source>
</evidence>
<accession>A0A127PH13</accession>
<dbReference type="RefSeq" id="WP_061541203.1">
    <property type="nucleotide sequence ID" value="NZ_CP013232.1"/>
</dbReference>
<reference evidence="3 4" key="1">
    <citation type="submission" date="2015-11" db="EMBL/GenBank/DDBJ databases">
        <title>Exploring the genomic traits of fungus-feeding bacterial genus Collimonas.</title>
        <authorList>
            <person name="Song C."/>
            <person name="Schmidt R."/>
            <person name="de Jager V."/>
            <person name="Krzyzanowska D."/>
            <person name="Jongedijk E."/>
            <person name="Cankar K."/>
            <person name="Beekwilder J."/>
            <person name="van Veen A."/>
            <person name="de Boer W."/>
            <person name="van Veen J.A."/>
            <person name="Garbeva P."/>
        </authorList>
    </citation>
    <scope>NUCLEOTIDE SEQUENCE [LARGE SCALE GENOMIC DNA]</scope>
    <source>
        <strain evidence="3 4">Ter6</strain>
    </source>
</reference>
<dbReference type="Proteomes" id="UP000072421">
    <property type="component" value="Chromosome"/>
</dbReference>
<dbReference type="AlphaFoldDB" id="A0A127PH13"/>
<proteinExistence type="predicted"/>
<sequence>MKKLLGALTLLLAFSPWVHAQNEPMPRSEPGMGLEGHPDARNDRRPESFYDGSRRMGTHSVMRCKDGTMRKARADACRNHERKPK</sequence>
<dbReference type="OrthoDB" id="8779991at2"/>
<dbReference type="EMBL" id="CP013232">
    <property type="protein sequence ID" value="AMO96701.1"/>
    <property type="molecule type" value="Genomic_DNA"/>
</dbReference>
<protein>
    <submittedName>
        <fullName evidence="3">Uncharacterized protein</fullName>
    </submittedName>
</protein>
<feature type="chain" id="PRO_5007277008" evidence="2">
    <location>
        <begin position="21"/>
        <end position="85"/>
    </location>
</feature>
<evidence type="ECO:0000256" key="2">
    <source>
        <dbReference type="SAM" id="SignalP"/>
    </source>
</evidence>
<feature type="compositionally biased region" description="Basic and acidic residues" evidence="1">
    <location>
        <begin position="63"/>
        <end position="79"/>
    </location>
</feature>
<feature type="region of interest" description="Disordered" evidence="1">
    <location>
        <begin position="19"/>
        <end position="85"/>
    </location>
</feature>
<feature type="compositionally biased region" description="Basic and acidic residues" evidence="1">
    <location>
        <begin position="36"/>
        <end position="54"/>
    </location>
</feature>
<feature type="signal peptide" evidence="2">
    <location>
        <begin position="1"/>
        <end position="20"/>
    </location>
</feature>
<name>A0A127PH13_9BURK</name>
<evidence type="ECO:0000313" key="3">
    <source>
        <dbReference type="EMBL" id="AMO96701.1"/>
    </source>
</evidence>